<sequence precursor="true">MRSWRLFALAVVLLFLAFTAYMLRGSLTPYVDFAEARRTGSVVQVRGIMASPPAPVAGDDRAIRFWLWDEKGEAAPVVYRGPTPEGLEHADSIVVVGRYGQAGFIAERLLVKCPSKYRSQKQ</sequence>
<comment type="caution">
    <text evidence="5">The sequence shown here is derived from an EMBL/GenBank/DDBJ whole genome shotgun (WGS) entry which is preliminary data.</text>
</comment>
<comment type="subcellular location">
    <subcellularLocation>
        <location evidence="1">Membrane</location>
    </subcellularLocation>
</comment>
<dbReference type="GO" id="GO:0020037">
    <property type="term" value="F:heme binding"/>
    <property type="evidence" value="ECO:0007669"/>
    <property type="project" value="InterPro"/>
</dbReference>
<dbReference type="InterPro" id="IPR004329">
    <property type="entry name" value="CcmE"/>
</dbReference>
<keyword evidence="2" id="KW-0349">Heme</keyword>
<dbReference type="GO" id="GO:0017003">
    <property type="term" value="P:protein-heme linkage"/>
    <property type="evidence" value="ECO:0007669"/>
    <property type="project" value="InterPro"/>
</dbReference>
<reference evidence="5 6" key="1">
    <citation type="submission" date="2007-01" db="EMBL/GenBank/DDBJ databases">
        <title>Annotation of the draft genome assembly of Thermosinus carboxydivorans Nor1.</title>
        <authorList>
            <consortium name="US DOE Joint Genome Institute (JGI-ORNL)"/>
            <person name="Larimer F."/>
            <person name="Land M."/>
            <person name="Hauser L."/>
        </authorList>
    </citation>
    <scope>NUCLEOTIDE SEQUENCE [LARGE SCALE GENOMIC DNA]</scope>
    <source>
        <strain evidence="5 6">Nor1</strain>
    </source>
</reference>
<dbReference type="InterPro" id="IPR036127">
    <property type="entry name" value="CcmE-like_sf"/>
</dbReference>
<dbReference type="GO" id="GO:0005886">
    <property type="term" value="C:plasma membrane"/>
    <property type="evidence" value="ECO:0007669"/>
    <property type="project" value="InterPro"/>
</dbReference>
<keyword evidence="2" id="KW-0408">Iron</keyword>
<gene>
    <name evidence="5" type="ORF">TcarDRAFT_1071</name>
</gene>
<dbReference type="Proteomes" id="UP000005139">
    <property type="component" value="Unassembled WGS sequence"/>
</dbReference>
<keyword evidence="2" id="KW-0479">Metal-binding</keyword>
<name>A1HQT9_9FIRM</name>
<dbReference type="AlphaFoldDB" id="A1HQT9"/>
<dbReference type="GO" id="GO:0017004">
    <property type="term" value="P:cytochrome complex assembly"/>
    <property type="evidence" value="ECO:0007669"/>
    <property type="project" value="UniProtKB-KW"/>
</dbReference>
<evidence type="ECO:0000256" key="3">
    <source>
        <dbReference type="ARBA" id="ARBA00022748"/>
    </source>
</evidence>
<evidence type="ECO:0008006" key="7">
    <source>
        <dbReference type="Google" id="ProtNLM"/>
    </source>
</evidence>
<evidence type="ECO:0000256" key="1">
    <source>
        <dbReference type="ARBA" id="ARBA00004370"/>
    </source>
</evidence>
<dbReference type="Pfam" id="PF03100">
    <property type="entry name" value="CcmE"/>
    <property type="match status" value="1"/>
</dbReference>
<reference evidence="5 6" key="2">
    <citation type="submission" date="2007-01" db="EMBL/GenBank/DDBJ databases">
        <title>Sequencing of the draft genome and assembly of Thermosinus carboxydivorans Nor1.</title>
        <authorList>
            <consortium name="US DOE Joint Genome Institute (JGI-PGF)"/>
            <person name="Copeland A."/>
            <person name="Lucas S."/>
            <person name="Lapidus A."/>
            <person name="Barry K."/>
            <person name="Glavina del Rio T."/>
            <person name="Dalin E."/>
            <person name="Tice H."/>
            <person name="Bruce D."/>
            <person name="Pitluck S."/>
            <person name="Richardson P."/>
        </authorList>
    </citation>
    <scope>NUCLEOTIDE SEQUENCE [LARGE SCALE GENOMIC DNA]</scope>
    <source>
        <strain evidence="5 6">Nor1</strain>
    </source>
</reference>
<keyword evidence="3" id="KW-0201">Cytochrome c-type biogenesis</keyword>
<evidence type="ECO:0000256" key="4">
    <source>
        <dbReference type="ARBA" id="ARBA00023136"/>
    </source>
</evidence>
<protein>
    <recommendedName>
        <fullName evidence="7">Cytochrome c-type biogenesis protein CcmE</fullName>
    </recommendedName>
</protein>
<dbReference type="RefSeq" id="WP_007289378.1">
    <property type="nucleotide sequence ID" value="NZ_AAWL01000008.1"/>
</dbReference>
<evidence type="ECO:0000313" key="6">
    <source>
        <dbReference type="Proteomes" id="UP000005139"/>
    </source>
</evidence>
<keyword evidence="4" id="KW-0472">Membrane</keyword>
<dbReference type="EMBL" id="AAWL01000008">
    <property type="protein sequence ID" value="EAX47649.1"/>
    <property type="molecule type" value="Genomic_DNA"/>
</dbReference>
<evidence type="ECO:0000256" key="2">
    <source>
        <dbReference type="ARBA" id="ARBA00022617"/>
    </source>
</evidence>
<dbReference type="Gene3D" id="2.40.50.140">
    <property type="entry name" value="Nucleic acid-binding proteins"/>
    <property type="match status" value="1"/>
</dbReference>
<dbReference type="InterPro" id="IPR012340">
    <property type="entry name" value="NA-bd_OB-fold"/>
</dbReference>
<keyword evidence="6" id="KW-1185">Reference proteome</keyword>
<dbReference type="SUPFAM" id="SSF82093">
    <property type="entry name" value="Heme chaperone CcmE"/>
    <property type="match status" value="1"/>
</dbReference>
<proteinExistence type="predicted"/>
<organism evidence="5 6">
    <name type="scientific">Thermosinus carboxydivorans Nor1</name>
    <dbReference type="NCBI Taxonomy" id="401526"/>
    <lineage>
        <taxon>Bacteria</taxon>
        <taxon>Bacillati</taxon>
        <taxon>Bacillota</taxon>
        <taxon>Negativicutes</taxon>
        <taxon>Selenomonadales</taxon>
        <taxon>Sporomusaceae</taxon>
        <taxon>Thermosinus</taxon>
    </lineage>
</organism>
<evidence type="ECO:0000313" key="5">
    <source>
        <dbReference type="EMBL" id="EAX47649.1"/>
    </source>
</evidence>
<accession>A1HQT9</accession>
<dbReference type="eggNOG" id="COG2332">
    <property type="taxonomic scope" value="Bacteria"/>
</dbReference>